<evidence type="ECO:0000313" key="2">
    <source>
        <dbReference type="EMBL" id="KAF9538403.1"/>
    </source>
</evidence>
<feature type="transmembrane region" description="Helical" evidence="1">
    <location>
        <begin position="71"/>
        <end position="93"/>
    </location>
</feature>
<evidence type="ECO:0000313" key="3">
    <source>
        <dbReference type="Proteomes" id="UP000723463"/>
    </source>
</evidence>
<gene>
    <name evidence="2" type="ORF">EC957_006778</name>
</gene>
<protein>
    <submittedName>
        <fullName evidence="2">Uncharacterized protein</fullName>
    </submittedName>
</protein>
<comment type="caution">
    <text evidence="2">The sequence shown here is derived from an EMBL/GenBank/DDBJ whole genome shotgun (WGS) entry which is preliminary data.</text>
</comment>
<keyword evidence="3" id="KW-1185">Reference proteome</keyword>
<sequence length="166" mass="18648">MSRAILVLRIWLAFACFFNLAVVSTYYGMTGILGSKGTDYGILVSSILLFLSYLYSIWGKTSFVGNKYIHAFLMLIPAMVLIGCSSYLVHLQITMADFYNKYMQGNQAISYNPFTCDYYGYEGSGFGLCFLMQSYNFAPIITGIFVIIEVLVTLLRGPLHPSKTEH</sequence>
<reference evidence="2" key="1">
    <citation type="journal article" date="2020" name="Fungal Divers.">
        <title>Resolving the Mortierellaceae phylogeny through synthesis of multi-gene phylogenetics and phylogenomics.</title>
        <authorList>
            <person name="Vandepol N."/>
            <person name="Liber J."/>
            <person name="Desiro A."/>
            <person name="Na H."/>
            <person name="Kennedy M."/>
            <person name="Barry K."/>
            <person name="Grigoriev I.V."/>
            <person name="Miller A.N."/>
            <person name="O'Donnell K."/>
            <person name="Stajich J.E."/>
            <person name="Bonito G."/>
        </authorList>
    </citation>
    <scope>NUCLEOTIDE SEQUENCE</scope>
    <source>
        <strain evidence="2">NRRL 2591</strain>
    </source>
</reference>
<feature type="transmembrane region" description="Helical" evidence="1">
    <location>
        <begin position="137"/>
        <end position="155"/>
    </location>
</feature>
<keyword evidence="1" id="KW-0472">Membrane</keyword>
<proteinExistence type="predicted"/>
<evidence type="ECO:0000256" key="1">
    <source>
        <dbReference type="SAM" id="Phobius"/>
    </source>
</evidence>
<name>A0A9P6EYQ6_9FUNG</name>
<dbReference type="EMBL" id="JAAAXW010000309">
    <property type="protein sequence ID" value="KAF9538403.1"/>
    <property type="molecule type" value="Genomic_DNA"/>
</dbReference>
<feature type="transmembrane region" description="Helical" evidence="1">
    <location>
        <begin position="7"/>
        <end position="28"/>
    </location>
</feature>
<accession>A0A9P6EYQ6</accession>
<keyword evidence="1" id="KW-0812">Transmembrane</keyword>
<dbReference type="AlphaFoldDB" id="A0A9P6EYQ6"/>
<keyword evidence="1" id="KW-1133">Transmembrane helix</keyword>
<organism evidence="2 3">
    <name type="scientific">Mortierella hygrophila</name>
    <dbReference type="NCBI Taxonomy" id="979708"/>
    <lineage>
        <taxon>Eukaryota</taxon>
        <taxon>Fungi</taxon>
        <taxon>Fungi incertae sedis</taxon>
        <taxon>Mucoromycota</taxon>
        <taxon>Mortierellomycotina</taxon>
        <taxon>Mortierellomycetes</taxon>
        <taxon>Mortierellales</taxon>
        <taxon>Mortierellaceae</taxon>
        <taxon>Mortierella</taxon>
    </lineage>
</organism>
<feature type="transmembrane region" description="Helical" evidence="1">
    <location>
        <begin position="40"/>
        <end position="59"/>
    </location>
</feature>
<dbReference type="Proteomes" id="UP000723463">
    <property type="component" value="Unassembled WGS sequence"/>
</dbReference>